<name>A0A9D3XVT4_9SAUR</name>
<dbReference type="Proteomes" id="UP000827986">
    <property type="component" value="Unassembled WGS sequence"/>
</dbReference>
<keyword evidence="2" id="KW-1185">Reference proteome</keyword>
<reference evidence="1" key="1">
    <citation type="submission" date="2021-09" db="EMBL/GenBank/DDBJ databases">
        <title>The genome of Mauremys mutica provides insights into the evolution of semi-aquatic lifestyle.</title>
        <authorList>
            <person name="Gong S."/>
            <person name="Gao Y."/>
        </authorList>
    </citation>
    <scope>NUCLEOTIDE SEQUENCE</scope>
    <source>
        <strain evidence="1">MM-2020</strain>
        <tissue evidence="1">Muscle</tissue>
    </source>
</reference>
<gene>
    <name evidence="1" type="ORF">KIL84_018934</name>
</gene>
<evidence type="ECO:0000313" key="1">
    <source>
        <dbReference type="EMBL" id="KAH1186185.1"/>
    </source>
</evidence>
<sequence>MCSHQLHSMERSQCMRKNGEKTVWRGAVPTHNAPTAPLLHRSSLSNLHTVGFQWKLMGFKARHGTCTCKEPITAGGRNPFQEYTNRCSQAMD</sequence>
<evidence type="ECO:0000313" key="2">
    <source>
        <dbReference type="Proteomes" id="UP000827986"/>
    </source>
</evidence>
<accession>A0A9D3XVT4</accession>
<proteinExistence type="predicted"/>
<organism evidence="1 2">
    <name type="scientific">Mauremys mutica</name>
    <name type="common">yellowpond turtle</name>
    <dbReference type="NCBI Taxonomy" id="74926"/>
    <lineage>
        <taxon>Eukaryota</taxon>
        <taxon>Metazoa</taxon>
        <taxon>Chordata</taxon>
        <taxon>Craniata</taxon>
        <taxon>Vertebrata</taxon>
        <taxon>Euteleostomi</taxon>
        <taxon>Archelosauria</taxon>
        <taxon>Testudinata</taxon>
        <taxon>Testudines</taxon>
        <taxon>Cryptodira</taxon>
        <taxon>Durocryptodira</taxon>
        <taxon>Testudinoidea</taxon>
        <taxon>Geoemydidae</taxon>
        <taxon>Geoemydinae</taxon>
        <taxon>Mauremys</taxon>
    </lineage>
</organism>
<dbReference type="AlphaFoldDB" id="A0A9D3XVT4"/>
<comment type="caution">
    <text evidence="1">The sequence shown here is derived from an EMBL/GenBank/DDBJ whole genome shotgun (WGS) entry which is preliminary data.</text>
</comment>
<protein>
    <submittedName>
        <fullName evidence="1">Uncharacterized protein</fullName>
    </submittedName>
</protein>
<dbReference type="EMBL" id="JAHDVG010000463">
    <property type="protein sequence ID" value="KAH1186185.1"/>
    <property type="molecule type" value="Genomic_DNA"/>
</dbReference>